<gene>
    <name evidence="2" type="ORF">MHA02_32080</name>
</gene>
<evidence type="ECO:0000313" key="3">
    <source>
        <dbReference type="Proteomes" id="UP000321258"/>
    </source>
</evidence>
<organism evidence="2 3">
    <name type="scientific">Methylobacterium haplocladii</name>
    <dbReference type="NCBI Taxonomy" id="1176176"/>
    <lineage>
        <taxon>Bacteria</taxon>
        <taxon>Pseudomonadati</taxon>
        <taxon>Pseudomonadota</taxon>
        <taxon>Alphaproteobacteria</taxon>
        <taxon>Hyphomicrobiales</taxon>
        <taxon>Methylobacteriaceae</taxon>
        <taxon>Methylobacterium</taxon>
    </lineage>
</organism>
<keyword evidence="1" id="KW-0472">Membrane</keyword>
<keyword evidence="3" id="KW-1185">Reference proteome</keyword>
<evidence type="ECO:0000313" key="2">
    <source>
        <dbReference type="EMBL" id="GEP00821.1"/>
    </source>
</evidence>
<proteinExistence type="predicted"/>
<keyword evidence="1" id="KW-1133">Transmembrane helix</keyword>
<protein>
    <recommendedName>
        <fullName evidence="4">DUF1467 domain-containing protein</fullName>
    </recommendedName>
</protein>
<comment type="caution">
    <text evidence="2">The sequence shown here is derived from an EMBL/GenBank/DDBJ whole genome shotgun (WGS) entry which is preliminary data.</text>
</comment>
<feature type="transmembrane region" description="Helical" evidence="1">
    <location>
        <begin position="12"/>
        <end position="31"/>
    </location>
</feature>
<accession>A0A512IT20</accession>
<name>A0A512IT20_9HYPH</name>
<feature type="transmembrane region" description="Helical" evidence="1">
    <location>
        <begin position="88"/>
        <end position="109"/>
    </location>
</feature>
<reference evidence="2 3" key="1">
    <citation type="submission" date="2019-07" db="EMBL/GenBank/DDBJ databases">
        <title>Whole genome shotgun sequence of Methylobacterium haplocladii NBRC 107714.</title>
        <authorList>
            <person name="Hosoyama A."/>
            <person name="Uohara A."/>
            <person name="Ohji S."/>
            <person name="Ichikawa N."/>
        </authorList>
    </citation>
    <scope>NUCLEOTIDE SEQUENCE [LARGE SCALE GENOMIC DNA]</scope>
    <source>
        <strain evidence="2 3">NBRC 107714</strain>
    </source>
</reference>
<dbReference type="OrthoDB" id="9804637at2"/>
<dbReference type="EMBL" id="BJZT01000035">
    <property type="protein sequence ID" value="GEP00821.1"/>
    <property type="molecule type" value="Genomic_DNA"/>
</dbReference>
<sequence>MRRFFASIATSTPRTLGVLVVLIAAIVTVAVKGFALTVFGALALFFVLWWTFLFAVLPLGNQAEADPGRLVPGQDPGAPAQPRLREKALLTTLAAAVALFLAVSVFPLARL</sequence>
<evidence type="ECO:0000256" key="1">
    <source>
        <dbReference type="SAM" id="Phobius"/>
    </source>
</evidence>
<feature type="transmembrane region" description="Helical" evidence="1">
    <location>
        <begin position="37"/>
        <end position="59"/>
    </location>
</feature>
<dbReference type="Pfam" id="PF07330">
    <property type="entry name" value="DUF1467"/>
    <property type="match status" value="1"/>
</dbReference>
<keyword evidence="1" id="KW-0812">Transmembrane</keyword>
<dbReference type="RefSeq" id="WP_147080467.1">
    <property type="nucleotide sequence ID" value="NZ_BJZT01000035.1"/>
</dbReference>
<dbReference type="InterPro" id="IPR009935">
    <property type="entry name" value="DUF1467"/>
</dbReference>
<evidence type="ECO:0008006" key="4">
    <source>
        <dbReference type="Google" id="ProtNLM"/>
    </source>
</evidence>
<dbReference type="AlphaFoldDB" id="A0A512IT20"/>
<dbReference type="Proteomes" id="UP000321258">
    <property type="component" value="Unassembled WGS sequence"/>
</dbReference>